<proteinExistence type="predicted"/>
<dbReference type="EMBL" id="BGZK01000828">
    <property type="protein sequence ID" value="GBP61967.1"/>
    <property type="molecule type" value="Genomic_DNA"/>
</dbReference>
<accession>A0A4C1XIA4</accession>
<evidence type="ECO:0000313" key="3">
    <source>
        <dbReference type="Proteomes" id="UP000299102"/>
    </source>
</evidence>
<name>A0A4C1XIA4_EUMVA</name>
<reference evidence="2 3" key="1">
    <citation type="journal article" date="2019" name="Commun. Biol.">
        <title>The bagworm genome reveals a unique fibroin gene that provides high tensile strength.</title>
        <authorList>
            <person name="Kono N."/>
            <person name="Nakamura H."/>
            <person name="Ohtoshi R."/>
            <person name="Tomita M."/>
            <person name="Numata K."/>
            <person name="Arakawa K."/>
        </authorList>
    </citation>
    <scope>NUCLEOTIDE SEQUENCE [LARGE SCALE GENOMIC DNA]</scope>
</reference>
<evidence type="ECO:0000313" key="2">
    <source>
        <dbReference type="EMBL" id="GBP61967.1"/>
    </source>
</evidence>
<gene>
    <name evidence="2" type="ORF">EVAR_40975_1</name>
</gene>
<feature type="region of interest" description="Disordered" evidence="1">
    <location>
        <begin position="92"/>
        <end position="112"/>
    </location>
</feature>
<comment type="caution">
    <text evidence="2">The sequence shown here is derived from an EMBL/GenBank/DDBJ whole genome shotgun (WGS) entry which is preliminary data.</text>
</comment>
<dbReference type="AlphaFoldDB" id="A0A4C1XIA4"/>
<evidence type="ECO:0000256" key="1">
    <source>
        <dbReference type="SAM" id="MobiDB-lite"/>
    </source>
</evidence>
<sequence length="112" mass="12656">MQRFRSAHKLGSSFSQNLPPLLQHFLADSRRRQRRFFRRHGESTRARRPPANRGAVACAPRYKTGGGKARAANTRRSSLAARPIRSGCCIRRRDTHPRPCTRLTSHAKVPAA</sequence>
<feature type="region of interest" description="Disordered" evidence="1">
    <location>
        <begin position="38"/>
        <end position="78"/>
    </location>
</feature>
<keyword evidence="3" id="KW-1185">Reference proteome</keyword>
<dbReference type="Proteomes" id="UP000299102">
    <property type="component" value="Unassembled WGS sequence"/>
</dbReference>
<organism evidence="2 3">
    <name type="scientific">Eumeta variegata</name>
    <name type="common">Bagworm moth</name>
    <name type="synonym">Eumeta japonica</name>
    <dbReference type="NCBI Taxonomy" id="151549"/>
    <lineage>
        <taxon>Eukaryota</taxon>
        <taxon>Metazoa</taxon>
        <taxon>Ecdysozoa</taxon>
        <taxon>Arthropoda</taxon>
        <taxon>Hexapoda</taxon>
        <taxon>Insecta</taxon>
        <taxon>Pterygota</taxon>
        <taxon>Neoptera</taxon>
        <taxon>Endopterygota</taxon>
        <taxon>Lepidoptera</taxon>
        <taxon>Glossata</taxon>
        <taxon>Ditrysia</taxon>
        <taxon>Tineoidea</taxon>
        <taxon>Psychidae</taxon>
        <taxon>Oiketicinae</taxon>
        <taxon>Eumeta</taxon>
    </lineage>
</organism>
<protein>
    <submittedName>
        <fullName evidence="2">Uncharacterized protein</fullName>
    </submittedName>
</protein>